<dbReference type="InterPro" id="IPR025597">
    <property type="entry name" value="DUF4345"/>
</dbReference>
<dbReference type="eggNOG" id="ENOG5032GFV">
    <property type="taxonomic scope" value="Bacteria"/>
</dbReference>
<protein>
    <recommendedName>
        <fullName evidence="4">DUF4345 domain-containing protein</fullName>
    </recommendedName>
</protein>
<feature type="transmembrane region" description="Helical" evidence="1">
    <location>
        <begin position="52"/>
        <end position="68"/>
    </location>
</feature>
<evidence type="ECO:0000313" key="3">
    <source>
        <dbReference type="Proteomes" id="UP000027432"/>
    </source>
</evidence>
<keyword evidence="1" id="KW-1133">Transmembrane helix</keyword>
<evidence type="ECO:0008006" key="4">
    <source>
        <dbReference type="Google" id="ProtNLM"/>
    </source>
</evidence>
<reference evidence="2 3" key="1">
    <citation type="submission" date="2013-07" db="EMBL/GenBank/DDBJ databases">
        <title>Thioclava pacifica DSM 10166 Genome Sequencing.</title>
        <authorList>
            <person name="Lai Q."/>
            <person name="Shao Z."/>
        </authorList>
    </citation>
    <scope>NUCLEOTIDE SEQUENCE [LARGE SCALE GENOMIC DNA]</scope>
    <source>
        <strain evidence="2 3">DSM 10166</strain>
    </source>
</reference>
<keyword evidence="1" id="KW-0472">Membrane</keyword>
<dbReference type="EMBL" id="AUND01000040">
    <property type="protein sequence ID" value="KEO50987.1"/>
    <property type="molecule type" value="Genomic_DNA"/>
</dbReference>
<dbReference type="OrthoDB" id="583466at2"/>
<name>A0A074JNM5_9RHOB</name>
<proteinExistence type="predicted"/>
<evidence type="ECO:0000313" key="2">
    <source>
        <dbReference type="EMBL" id="KEO50987.1"/>
    </source>
</evidence>
<comment type="caution">
    <text evidence="2">The sequence shown here is derived from an EMBL/GenBank/DDBJ whole genome shotgun (WGS) entry which is preliminary data.</text>
</comment>
<evidence type="ECO:0000256" key="1">
    <source>
        <dbReference type="SAM" id="Phobius"/>
    </source>
</evidence>
<feature type="transmembrane region" description="Helical" evidence="1">
    <location>
        <begin position="12"/>
        <end position="32"/>
    </location>
</feature>
<keyword evidence="1" id="KW-0812">Transmembrane</keyword>
<feature type="transmembrane region" description="Helical" evidence="1">
    <location>
        <begin position="75"/>
        <end position="94"/>
    </location>
</feature>
<sequence length="142" mass="14794">MRPNRLETTALGVAGFTALTIGAFILFMPHAFYASYGITLGEDANLLSELRAPGAGLAAFGLLMLLGIRQQAARPVGMAAALTVFIAFPAGRLVGLAVDGMPSGNVIGALVVELIIAALCLAAFRRRLWQPASSLSTPQPTR</sequence>
<dbReference type="Proteomes" id="UP000027432">
    <property type="component" value="Unassembled WGS sequence"/>
</dbReference>
<dbReference type="AlphaFoldDB" id="A0A074JNM5"/>
<dbReference type="Pfam" id="PF14248">
    <property type="entry name" value="DUF4345"/>
    <property type="match status" value="1"/>
</dbReference>
<feature type="transmembrane region" description="Helical" evidence="1">
    <location>
        <begin position="106"/>
        <end position="124"/>
    </location>
</feature>
<gene>
    <name evidence="2" type="ORF">TP2_13950</name>
</gene>
<dbReference type="RefSeq" id="WP_038079782.1">
    <property type="nucleotide sequence ID" value="NZ_AUND01000040.1"/>
</dbReference>
<dbReference type="STRING" id="1353537.TP2_13950"/>
<accession>A0A074JNM5</accession>
<organism evidence="2 3">
    <name type="scientific">Thioclava pacifica DSM 10166</name>
    <dbReference type="NCBI Taxonomy" id="1353537"/>
    <lineage>
        <taxon>Bacteria</taxon>
        <taxon>Pseudomonadati</taxon>
        <taxon>Pseudomonadota</taxon>
        <taxon>Alphaproteobacteria</taxon>
        <taxon>Rhodobacterales</taxon>
        <taxon>Paracoccaceae</taxon>
        <taxon>Thioclava</taxon>
    </lineage>
</organism>
<keyword evidence="3" id="KW-1185">Reference proteome</keyword>